<evidence type="ECO:0000313" key="3">
    <source>
        <dbReference type="Proteomes" id="UP000036410"/>
    </source>
</evidence>
<accession>A0A806TR68</accession>
<dbReference type="AlphaFoldDB" id="A0A806TR68"/>
<dbReference type="InterPro" id="IPR037883">
    <property type="entry name" value="Knr4/Smi1-like_sf"/>
</dbReference>
<reference evidence="2 3" key="1">
    <citation type="submission" date="2015-01" db="EMBL/GenBank/DDBJ databases">
        <title>Genome sequence of bacillus megaterium Q3.</title>
        <authorList>
            <person name="Wang Y."/>
            <person name="Luo K."/>
            <person name="Bai L."/>
            <person name="Luo F."/>
        </authorList>
    </citation>
    <scope>NUCLEOTIDE SEQUENCE [LARGE SCALE GENOMIC DNA]</scope>
    <source>
        <strain evidence="2 3">Q3</strain>
    </source>
</reference>
<organism evidence="2 3">
    <name type="scientific">Priestia megaterium Q3</name>
    <dbReference type="NCBI Taxonomy" id="1452722"/>
    <lineage>
        <taxon>Bacteria</taxon>
        <taxon>Bacillati</taxon>
        <taxon>Bacillota</taxon>
        <taxon>Bacilli</taxon>
        <taxon>Bacillales</taxon>
        <taxon>Bacillaceae</taxon>
        <taxon>Priestia</taxon>
    </lineage>
</organism>
<proteinExistence type="predicted"/>
<dbReference type="Gene3D" id="3.40.1580.10">
    <property type="entry name" value="SMI1/KNR4-like"/>
    <property type="match status" value="1"/>
</dbReference>
<gene>
    <name evidence="2" type="ORF">AS52_02818</name>
</gene>
<sequence length="163" mass="18973">MRKDLEWEYADREVSENEVEESGRQLGFHLPKDYIDCVKINGGASVLPKEFNVGNVEHCFGSLFSFNKKSSEYIVKKYELYKPMLPKKVFPIANDPAGNLICLDYKNNIDNPIVLFWEHENAPEKEVLMQEKGLTEEQVEERARSNVFYIADMFTDFLSKLHD</sequence>
<dbReference type="Proteomes" id="UP000036410">
    <property type="component" value="Chromosome"/>
</dbReference>
<feature type="domain" description="Knr4/Smi1-like" evidence="1">
    <location>
        <begin position="13"/>
        <end position="160"/>
    </location>
</feature>
<protein>
    <submittedName>
        <fullName evidence="2">SMI1 / KNR4 family protein</fullName>
    </submittedName>
</protein>
<dbReference type="SUPFAM" id="SSF160631">
    <property type="entry name" value="SMI1/KNR4-like"/>
    <property type="match status" value="1"/>
</dbReference>
<dbReference type="InterPro" id="IPR018958">
    <property type="entry name" value="Knr4/Smi1-like_dom"/>
</dbReference>
<dbReference type="Pfam" id="PF09346">
    <property type="entry name" value="SMI1_KNR4"/>
    <property type="match status" value="1"/>
</dbReference>
<evidence type="ECO:0000313" key="2">
    <source>
        <dbReference type="EMBL" id="AKP77779.1"/>
    </source>
</evidence>
<dbReference type="RefSeq" id="WP_034268660.1">
    <property type="nucleotide sequence ID" value="NZ_CP010586.1"/>
</dbReference>
<dbReference type="EMBL" id="CP010586">
    <property type="protein sequence ID" value="AKP77779.1"/>
    <property type="molecule type" value="Genomic_DNA"/>
</dbReference>
<dbReference type="SMART" id="SM00860">
    <property type="entry name" value="SMI1_KNR4"/>
    <property type="match status" value="1"/>
</dbReference>
<name>A0A806TR68_PRIMG</name>
<evidence type="ECO:0000259" key="1">
    <source>
        <dbReference type="SMART" id="SM00860"/>
    </source>
</evidence>